<dbReference type="Proteomes" id="UP000238479">
    <property type="component" value="Chromosome 1"/>
</dbReference>
<evidence type="ECO:0000313" key="2">
    <source>
        <dbReference type="Proteomes" id="UP000238479"/>
    </source>
</evidence>
<gene>
    <name evidence="1" type="ORF">RchiOBHm_Chr1g0342191</name>
</gene>
<keyword evidence="2" id="KW-1185">Reference proteome</keyword>
<accession>A0A2P6SDY8</accession>
<proteinExistence type="predicted"/>
<comment type="caution">
    <text evidence="1">The sequence shown here is derived from an EMBL/GenBank/DDBJ whole genome shotgun (WGS) entry which is preliminary data.</text>
</comment>
<reference evidence="1 2" key="1">
    <citation type="journal article" date="2018" name="Nat. Genet.">
        <title>The Rosa genome provides new insights in the design of modern roses.</title>
        <authorList>
            <person name="Bendahmane M."/>
        </authorList>
    </citation>
    <scope>NUCLEOTIDE SEQUENCE [LARGE SCALE GENOMIC DNA]</scope>
    <source>
        <strain evidence="2">cv. Old Blush</strain>
    </source>
</reference>
<protein>
    <submittedName>
        <fullName evidence="1">Uncharacterized protein</fullName>
    </submittedName>
</protein>
<dbReference type="EMBL" id="PDCK01000039">
    <property type="protein sequence ID" value="PRQ56884.1"/>
    <property type="molecule type" value="Genomic_DNA"/>
</dbReference>
<name>A0A2P6SDY8_ROSCH</name>
<organism evidence="1 2">
    <name type="scientific">Rosa chinensis</name>
    <name type="common">China rose</name>
    <dbReference type="NCBI Taxonomy" id="74649"/>
    <lineage>
        <taxon>Eukaryota</taxon>
        <taxon>Viridiplantae</taxon>
        <taxon>Streptophyta</taxon>
        <taxon>Embryophyta</taxon>
        <taxon>Tracheophyta</taxon>
        <taxon>Spermatophyta</taxon>
        <taxon>Magnoliopsida</taxon>
        <taxon>eudicotyledons</taxon>
        <taxon>Gunneridae</taxon>
        <taxon>Pentapetalae</taxon>
        <taxon>rosids</taxon>
        <taxon>fabids</taxon>
        <taxon>Rosales</taxon>
        <taxon>Rosaceae</taxon>
        <taxon>Rosoideae</taxon>
        <taxon>Rosoideae incertae sedis</taxon>
        <taxon>Rosa</taxon>
    </lineage>
</organism>
<dbReference type="AlphaFoldDB" id="A0A2P6SDY8"/>
<dbReference type="Gramene" id="PRQ56884">
    <property type="protein sequence ID" value="PRQ56884"/>
    <property type="gene ID" value="RchiOBHm_Chr1g0342191"/>
</dbReference>
<sequence>MYVADSIYIYCFLRKLEMAHCSSGNVVVMYLPHPSSNHKNGSFIFFYLIFFNHLLGPGDLC</sequence>
<evidence type="ECO:0000313" key="1">
    <source>
        <dbReference type="EMBL" id="PRQ56884.1"/>
    </source>
</evidence>